<accession>A0A1I0IDI1</accession>
<evidence type="ECO:0000256" key="1">
    <source>
        <dbReference type="SAM" id="Phobius"/>
    </source>
</evidence>
<dbReference type="InterPro" id="IPR008407">
    <property type="entry name" value="Brnchd-chn_aa_trnsp_AzlD"/>
</dbReference>
<dbReference type="AlphaFoldDB" id="A0A1I0IDI1"/>
<evidence type="ECO:0000313" key="2">
    <source>
        <dbReference type="EMBL" id="SET94803.1"/>
    </source>
</evidence>
<sequence>MSEFSTLGIWVIILVIAVATYLIRLSFIHLFGRINQVPPRVKLVLKFVPPAVLAALVAPGLVTPSPDVAAMVIDDRLAAGIVAAAVAWWRGNILLTIGVGMAALWVLEFGPALVF</sequence>
<feature type="transmembrane region" description="Helical" evidence="1">
    <location>
        <begin position="6"/>
        <end position="31"/>
    </location>
</feature>
<keyword evidence="1" id="KW-1133">Transmembrane helix</keyword>
<protein>
    <submittedName>
        <fullName evidence="2">Branched-chain amino acid transport protein</fullName>
    </submittedName>
</protein>
<evidence type="ECO:0000313" key="3">
    <source>
        <dbReference type="Proteomes" id="UP000199320"/>
    </source>
</evidence>
<dbReference type="Pfam" id="PF05437">
    <property type="entry name" value="AzlD"/>
    <property type="match status" value="1"/>
</dbReference>
<dbReference type="RefSeq" id="WP_008011719.1">
    <property type="nucleotide sequence ID" value="NZ_FOIC01000019.1"/>
</dbReference>
<feature type="transmembrane region" description="Helical" evidence="1">
    <location>
        <begin position="93"/>
        <end position="114"/>
    </location>
</feature>
<dbReference type="Proteomes" id="UP000199320">
    <property type="component" value="Unassembled WGS sequence"/>
</dbReference>
<name>A0A1I0IDI1_9EURY</name>
<dbReference type="OrthoDB" id="187711at2157"/>
<gene>
    <name evidence="2" type="ORF">SAMN04488694_11931</name>
</gene>
<keyword evidence="3" id="KW-1185">Reference proteome</keyword>
<keyword evidence="1" id="KW-0472">Membrane</keyword>
<feature type="transmembrane region" description="Helical" evidence="1">
    <location>
        <begin position="43"/>
        <end position="62"/>
    </location>
</feature>
<dbReference type="EMBL" id="FOIC01000019">
    <property type="protein sequence ID" value="SET94803.1"/>
    <property type="molecule type" value="Genomic_DNA"/>
</dbReference>
<proteinExistence type="predicted"/>
<organism evidence="2 3">
    <name type="scientific">Natrinema hispanicum</name>
    <dbReference type="NCBI Taxonomy" id="392421"/>
    <lineage>
        <taxon>Archaea</taxon>
        <taxon>Methanobacteriati</taxon>
        <taxon>Methanobacteriota</taxon>
        <taxon>Stenosarchaea group</taxon>
        <taxon>Halobacteria</taxon>
        <taxon>Halobacteriales</taxon>
        <taxon>Natrialbaceae</taxon>
        <taxon>Natrinema</taxon>
    </lineage>
</organism>
<dbReference type="STRING" id="392421.SAMN04488694_11931"/>
<keyword evidence="1" id="KW-0812">Transmembrane</keyword>
<reference evidence="3" key="1">
    <citation type="submission" date="2016-10" db="EMBL/GenBank/DDBJ databases">
        <authorList>
            <person name="Varghese N."/>
            <person name="Submissions S."/>
        </authorList>
    </citation>
    <scope>NUCLEOTIDE SEQUENCE [LARGE SCALE GENOMIC DNA]</scope>
    <source>
        <strain evidence="3">CDM_6</strain>
    </source>
</reference>